<sequence>MLRCLLATNTYSTMQSEFDRVPAFDDSFSQQLPFMMADLTSFLIHPSQSSTHPDASLMAGQPLVFGQDGFPASLMSLQAQGNPHSSGATHISPALLTFPSHTPSAGTSTAFPSISCVSQLFPVGDISTVNFLDVAHNTGGALLNAEVVDSTITSAPMEFLRPRECFHGSPRPSLPLIDSSVAPRPNSQVSIDAAPITAAPQATKQQGRARQLDPRVPRPPAARKTKERRAGATQPSSSHPHAASKQARIDWTKWTETITHFYLVENHTAKEVSFEMWALYGEQVAPRTLFGRFIKNQRSDEEVEPQKRVRAAGSLNHAKGALSAFLFTANKRLIAKLRQARISPRPSREKEPYACQHAMLHAIDCLVKKSFDTSRSNAAATLTAEGCSPSWQLVSDKCDGLVAVISGQAPLGSKILFLLGQLRQALDRAVSTAHQDPGFPIMIWRTCMTLLRVRFPGRTSANRSIFLRVFLHWLRSSFLATLKNPADNLLTLVECLIRVMNSSEPYHFIATLGMGCGKTMDMVAGMVGHDHPVLLTMGTSCARYWKRDFSINRNQFERQYKPLVDRVVKSLRPTRADIAALHAYTQIQADSKAETTAWYAAHLRIHTLDSCRTTLERRSLRYGQAARGLAFSSELLVVCQLDPVMGKADGGFDRNKFGDALQAVTETIEVLRQGNLDCLVSAAHLSKRLSIWYKSYYPGDTIKSKSHRLKGSQTTDEKKRTAAIMAQIGEPPVALPKFRDPKHRPNTRWRRKRLADHQFVLSETAAEGRIQDANSVDYKSLSPGDERRQKTKTPIQAEAEQVPWIRRRCWHCTETFPSRTALFRHTNKGCAERHPWAMD</sequence>
<dbReference type="RefSeq" id="XP_001229646.1">
    <property type="nucleotide sequence ID" value="XM_001229645.1"/>
</dbReference>
<dbReference type="VEuPathDB" id="FungiDB:CHGG_03130"/>
<dbReference type="HOGENOM" id="CLU_338888_0_0_1"/>
<dbReference type="OrthoDB" id="5415338at2759"/>
<accession>Q2H9H4</accession>
<dbReference type="AlphaFoldDB" id="Q2H9H4"/>
<dbReference type="EMBL" id="CH408030">
    <property type="protein sequence ID" value="EAQ91195.1"/>
    <property type="molecule type" value="Genomic_DNA"/>
</dbReference>
<dbReference type="OMA" id="WTETITH"/>
<feature type="region of interest" description="Disordered" evidence="1">
    <location>
        <begin position="176"/>
        <end position="248"/>
    </location>
</feature>
<dbReference type="InParanoid" id="Q2H9H4"/>
<organism evidence="2 3">
    <name type="scientific">Chaetomium globosum (strain ATCC 6205 / CBS 148.51 / DSM 1962 / NBRC 6347 / NRRL 1970)</name>
    <name type="common">Soil fungus</name>
    <dbReference type="NCBI Taxonomy" id="306901"/>
    <lineage>
        <taxon>Eukaryota</taxon>
        <taxon>Fungi</taxon>
        <taxon>Dikarya</taxon>
        <taxon>Ascomycota</taxon>
        <taxon>Pezizomycotina</taxon>
        <taxon>Sordariomycetes</taxon>
        <taxon>Sordariomycetidae</taxon>
        <taxon>Sordariales</taxon>
        <taxon>Chaetomiaceae</taxon>
        <taxon>Chaetomium</taxon>
    </lineage>
</organism>
<reference evidence="3" key="1">
    <citation type="journal article" date="2015" name="Genome Announc.">
        <title>Draft genome sequence of the cellulolytic fungus Chaetomium globosum.</title>
        <authorList>
            <person name="Cuomo C.A."/>
            <person name="Untereiner W.A."/>
            <person name="Ma L.-J."/>
            <person name="Grabherr M."/>
            <person name="Birren B.W."/>
        </authorList>
    </citation>
    <scope>NUCLEOTIDE SEQUENCE [LARGE SCALE GENOMIC DNA]</scope>
    <source>
        <strain evidence="3">ATCC 6205 / CBS 148.51 / DSM 1962 / NBRC 6347 / NRRL 1970</strain>
    </source>
</reference>
<name>Q2H9H4_CHAGB</name>
<keyword evidence="3" id="KW-1185">Reference proteome</keyword>
<dbReference type="eggNOG" id="ENOG502RJ2E">
    <property type="taxonomic scope" value="Eukaryota"/>
</dbReference>
<feature type="region of interest" description="Disordered" evidence="1">
    <location>
        <begin position="774"/>
        <end position="796"/>
    </location>
</feature>
<protein>
    <submittedName>
        <fullName evidence="2">Uncharacterized protein</fullName>
    </submittedName>
</protein>
<dbReference type="Proteomes" id="UP000001056">
    <property type="component" value="Unassembled WGS sequence"/>
</dbReference>
<evidence type="ECO:0000313" key="2">
    <source>
        <dbReference type="EMBL" id="EAQ91195.1"/>
    </source>
</evidence>
<evidence type="ECO:0000256" key="1">
    <source>
        <dbReference type="SAM" id="MobiDB-lite"/>
    </source>
</evidence>
<gene>
    <name evidence="2" type="ORF">CHGG_03130</name>
</gene>
<proteinExistence type="predicted"/>
<dbReference type="GeneID" id="4388380"/>
<evidence type="ECO:0000313" key="3">
    <source>
        <dbReference type="Proteomes" id="UP000001056"/>
    </source>
</evidence>